<dbReference type="PATRIC" id="fig|743722.3.peg.1629"/>
<dbReference type="eggNOG" id="COG2849">
    <property type="taxonomic scope" value="Bacteria"/>
</dbReference>
<name>F4C3A3_SPHS2</name>
<dbReference type="AlphaFoldDB" id="F4C3A3"/>
<proteinExistence type="predicted"/>
<dbReference type="HOGENOM" id="CLU_754206_0_0_10"/>
<accession>F4C3A3</accession>
<sequence>MWWKLVKGKIGLKHTRMKIKQKKTIFKIGLLLISSLLIGPRLRAQTDSTEIKPIYFEQLTDGTTQFYFDEHYFLVDKFCQFKSIERVGKYNISIKSFDGPFTDYNNDGKVILTGNYFQGKKEGVFTAYFANGQIKWTTTFKNGKAEGVSRYNYPDGLPMLEILYKEEGAFVQNYWDTKRRQRVKDGNGKYEFSVKAEGYNEYGYTFTDYQGNIKSGKPDGNWNIFLVYPKNERDYAGYERFEEGVFKGGYDEITGVPYKNGSRIQIGPSLFFLQAEGMVSKNCTIDENQDFSMFMMKKLEAAFAIYDSRGLLTGPAKLEIKASVDKTGSLRELEIVKGLAEKDGDKIMANALQNISYWIPSYGETDYIDDVFNITVDAMVDDESGRLRFYNLQIQREKGI</sequence>
<dbReference type="SUPFAM" id="SSF82185">
    <property type="entry name" value="Histone H3 K4-specific methyltransferase SET7/9 N-terminal domain"/>
    <property type="match status" value="1"/>
</dbReference>
<gene>
    <name evidence="1" type="ordered locus">Sph21_1519</name>
</gene>
<reference evidence="1" key="1">
    <citation type="submission" date="2011-03" db="EMBL/GenBank/DDBJ databases">
        <title>Complete sequence of Sphingobacterium sp. 21.</title>
        <authorList>
            <consortium name="US DOE Joint Genome Institute"/>
            <person name="Lucas S."/>
            <person name="Copeland A."/>
            <person name="Lapidus A."/>
            <person name="Cheng J.-F."/>
            <person name="Goodwin L."/>
            <person name="Pitluck S."/>
            <person name="Davenport K."/>
            <person name="Detter J.C."/>
            <person name="Han C."/>
            <person name="Tapia R."/>
            <person name="Land M."/>
            <person name="Hauser L."/>
            <person name="Kyrpides N."/>
            <person name="Ivanova N."/>
            <person name="Ovchinnikova G."/>
            <person name="Pagani I."/>
            <person name="Siebers A.K."/>
            <person name="Allgaier M."/>
            <person name="Thelen M.P."/>
            <person name="Hugenholtz P."/>
            <person name="Woyke T."/>
        </authorList>
    </citation>
    <scope>NUCLEOTIDE SEQUENCE</scope>
    <source>
        <strain evidence="1">21</strain>
    </source>
</reference>
<dbReference type="EMBL" id="CP002584">
    <property type="protein sequence ID" value="ADZ78081.1"/>
    <property type="molecule type" value="Genomic_DNA"/>
</dbReference>
<dbReference type="STRING" id="743722.Sph21_1519"/>
<protein>
    <submittedName>
        <fullName evidence="1">MORN variant repeat-containing protein</fullName>
    </submittedName>
</protein>
<evidence type="ECO:0000313" key="1">
    <source>
        <dbReference type="EMBL" id="ADZ78081.1"/>
    </source>
</evidence>
<dbReference type="KEGG" id="shg:Sph21_1519"/>
<organism evidence="1">
    <name type="scientific">Sphingobacterium sp. (strain 21)</name>
    <dbReference type="NCBI Taxonomy" id="743722"/>
    <lineage>
        <taxon>Bacteria</taxon>
        <taxon>Pseudomonadati</taxon>
        <taxon>Bacteroidota</taxon>
        <taxon>Sphingobacteriia</taxon>
        <taxon>Sphingobacteriales</taxon>
        <taxon>Sphingobacteriaceae</taxon>
        <taxon>Sphingobacterium</taxon>
    </lineage>
</organism>
<dbReference type="Gene3D" id="2.20.110.10">
    <property type="entry name" value="Histone H3 K4-specific methyltransferase SET7/9 N-terminal domain"/>
    <property type="match status" value="1"/>
</dbReference>